<keyword evidence="9" id="KW-0496">Mitochondrion</keyword>
<keyword evidence="5" id="KW-0677">Repeat</keyword>
<comment type="function">
    <text evidence="11">Has a role in mitochondrial fission. Has a role in outer membrane fission but not matrix separation.</text>
</comment>
<keyword evidence="7" id="KW-0802">TPR repeat</keyword>
<protein>
    <recommendedName>
        <fullName evidence="3">Mitochondrial fission 1 protein</fullName>
    </recommendedName>
</protein>
<comment type="caution">
    <text evidence="14">The sequence shown here is derived from an EMBL/GenBank/DDBJ whole genome shotgun (WGS) entry which is preliminary data.</text>
</comment>
<reference evidence="14" key="1">
    <citation type="submission" date="2022-11" db="EMBL/GenBank/DDBJ databases">
        <title>Genome Sequence of Cubamyces cubensis.</title>
        <authorList>
            <person name="Buettner E."/>
        </authorList>
    </citation>
    <scope>NUCLEOTIDE SEQUENCE</scope>
    <source>
        <strain evidence="14">MPL-01</strain>
    </source>
</reference>
<dbReference type="PANTHER" id="PTHR13247">
    <property type="entry name" value="TETRATRICOPEPTIDE REPEAT PROTEIN 11 TPR REPEAT PROTEIN 11"/>
    <property type="match status" value="1"/>
</dbReference>
<evidence type="ECO:0000256" key="4">
    <source>
        <dbReference type="ARBA" id="ARBA00022692"/>
    </source>
</evidence>
<dbReference type="Gene3D" id="1.25.40.10">
    <property type="entry name" value="Tetratricopeptide repeat domain"/>
    <property type="match status" value="1"/>
</dbReference>
<evidence type="ECO:0000256" key="6">
    <source>
        <dbReference type="ARBA" id="ARBA00022787"/>
    </source>
</evidence>
<proteinExistence type="inferred from homology"/>
<evidence type="ECO:0000256" key="9">
    <source>
        <dbReference type="ARBA" id="ARBA00023128"/>
    </source>
</evidence>
<evidence type="ECO:0000256" key="8">
    <source>
        <dbReference type="ARBA" id="ARBA00022989"/>
    </source>
</evidence>
<feature type="transmembrane region" description="Helical" evidence="13">
    <location>
        <begin position="198"/>
        <end position="219"/>
    </location>
</feature>
<comment type="subcellular location">
    <subcellularLocation>
        <location evidence="1">Mitochondrion outer membrane</location>
        <topology evidence="1">Single-pass membrane protein</topology>
    </subcellularLocation>
</comment>
<keyword evidence="10 13" id="KW-0472">Membrane</keyword>
<evidence type="ECO:0000256" key="11">
    <source>
        <dbReference type="ARBA" id="ARBA00025016"/>
    </source>
</evidence>
<evidence type="ECO:0000256" key="3">
    <source>
        <dbReference type="ARBA" id="ARBA00014314"/>
    </source>
</evidence>
<dbReference type="Pfam" id="PF14853">
    <property type="entry name" value="Fis1_TPR_C"/>
    <property type="match status" value="1"/>
</dbReference>
<keyword evidence="15" id="KW-1185">Reference proteome</keyword>
<dbReference type="PANTHER" id="PTHR13247:SF0">
    <property type="entry name" value="MITOCHONDRIAL FISSION 1 PROTEIN"/>
    <property type="match status" value="1"/>
</dbReference>
<feature type="region of interest" description="Disordered" evidence="12">
    <location>
        <begin position="30"/>
        <end position="53"/>
    </location>
</feature>
<dbReference type="InterPro" id="IPR016543">
    <property type="entry name" value="Fis1"/>
</dbReference>
<dbReference type="Proteomes" id="UP001215151">
    <property type="component" value="Unassembled WGS sequence"/>
</dbReference>
<dbReference type="GO" id="GO:0005741">
    <property type="term" value="C:mitochondrial outer membrane"/>
    <property type="evidence" value="ECO:0007669"/>
    <property type="project" value="UniProtKB-SubCell"/>
</dbReference>
<dbReference type="GO" id="GO:0016559">
    <property type="term" value="P:peroxisome fission"/>
    <property type="evidence" value="ECO:0007669"/>
    <property type="project" value="TreeGrafter"/>
</dbReference>
<dbReference type="AlphaFoldDB" id="A0AAD7TLR5"/>
<comment type="similarity">
    <text evidence="2">Belongs to the FIS1 family.</text>
</comment>
<keyword evidence="4 13" id="KW-0812">Transmembrane</keyword>
<accession>A0AAD7TLR5</accession>
<evidence type="ECO:0000313" key="15">
    <source>
        <dbReference type="Proteomes" id="UP001215151"/>
    </source>
</evidence>
<evidence type="ECO:0000256" key="5">
    <source>
        <dbReference type="ARBA" id="ARBA00022737"/>
    </source>
</evidence>
<dbReference type="CDD" id="cd12212">
    <property type="entry name" value="Fis1"/>
    <property type="match status" value="1"/>
</dbReference>
<dbReference type="InterPro" id="IPR011990">
    <property type="entry name" value="TPR-like_helical_dom_sf"/>
</dbReference>
<sequence>MTCPRQVPRVRHQQVVEEVVVTEKAHFPGRLERTHPDPAVPRLPPPFRRHTPRSLIHPHALNLKINKRTKMPTELPYAADAEESLSFDELEVLRLQYQKELSQSHVTVQTKFNYAWGLVKSPMREHQVEGVRLLQEIYRAEPARRRECLYYLALGHYKMGNYEEARRFNALLLDKEPSNLQAQSLASLIDQRVTQEGYIGMAIVGGVAALSTLALATIIRRASRK</sequence>
<organism evidence="14 15">
    <name type="scientific">Trametes cubensis</name>
    <dbReference type="NCBI Taxonomy" id="1111947"/>
    <lineage>
        <taxon>Eukaryota</taxon>
        <taxon>Fungi</taxon>
        <taxon>Dikarya</taxon>
        <taxon>Basidiomycota</taxon>
        <taxon>Agaricomycotina</taxon>
        <taxon>Agaricomycetes</taxon>
        <taxon>Polyporales</taxon>
        <taxon>Polyporaceae</taxon>
        <taxon>Trametes</taxon>
    </lineage>
</organism>
<name>A0AAD7TLR5_9APHY</name>
<dbReference type="InterPro" id="IPR033745">
    <property type="entry name" value="Fis1_cytosol"/>
</dbReference>
<dbReference type="SUPFAM" id="SSF48452">
    <property type="entry name" value="TPR-like"/>
    <property type="match status" value="1"/>
</dbReference>
<dbReference type="EMBL" id="JAPEVG010000432">
    <property type="protein sequence ID" value="KAJ8462890.1"/>
    <property type="molecule type" value="Genomic_DNA"/>
</dbReference>
<evidence type="ECO:0000313" key="14">
    <source>
        <dbReference type="EMBL" id="KAJ8462890.1"/>
    </source>
</evidence>
<dbReference type="GO" id="GO:0005778">
    <property type="term" value="C:peroxisomal membrane"/>
    <property type="evidence" value="ECO:0007669"/>
    <property type="project" value="TreeGrafter"/>
</dbReference>
<evidence type="ECO:0000256" key="7">
    <source>
        <dbReference type="ARBA" id="ARBA00022803"/>
    </source>
</evidence>
<gene>
    <name evidence="14" type="ORF">ONZ51_g10615</name>
</gene>
<evidence type="ECO:0000256" key="2">
    <source>
        <dbReference type="ARBA" id="ARBA00008937"/>
    </source>
</evidence>
<dbReference type="Pfam" id="PF14852">
    <property type="entry name" value="Fis1_TPR_N"/>
    <property type="match status" value="1"/>
</dbReference>
<evidence type="ECO:0000256" key="10">
    <source>
        <dbReference type="ARBA" id="ARBA00023136"/>
    </source>
</evidence>
<keyword evidence="6" id="KW-1000">Mitochondrion outer membrane</keyword>
<dbReference type="GO" id="GO:0000422">
    <property type="term" value="P:autophagy of mitochondrion"/>
    <property type="evidence" value="ECO:0007669"/>
    <property type="project" value="TreeGrafter"/>
</dbReference>
<evidence type="ECO:0000256" key="1">
    <source>
        <dbReference type="ARBA" id="ARBA00004572"/>
    </source>
</evidence>
<evidence type="ECO:0000256" key="13">
    <source>
        <dbReference type="SAM" id="Phobius"/>
    </source>
</evidence>
<dbReference type="InterPro" id="IPR028058">
    <property type="entry name" value="Fis1_TPR_N"/>
</dbReference>
<evidence type="ECO:0000256" key="12">
    <source>
        <dbReference type="SAM" id="MobiDB-lite"/>
    </source>
</evidence>
<keyword evidence="8 13" id="KW-1133">Transmembrane helix</keyword>
<dbReference type="InterPro" id="IPR028061">
    <property type="entry name" value="Fis1_TPR_C"/>
</dbReference>
<dbReference type="FunFam" id="1.25.40.10:FF:000179">
    <property type="entry name" value="Mitochondrial fission 1 protein"/>
    <property type="match status" value="1"/>
</dbReference>
<dbReference type="GO" id="GO:0000266">
    <property type="term" value="P:mitochondrial fission"/>
    <property type="evidence" value="ECO:0007669"/>
    <property type="project" value="InterPro"/>
</dbReference>